<reference evidence="3 4" key="1">
    <citation type="submission" date="2016-10" db="EMBL/GenBank/DDBJ databases">
        <authorList>
            <person name="de Groot N.N."/>
        </authorList>
    </citation>
    <scope>NUCLEOTIDE SEQUENCE [LARGE SCALE GENOMIC DNA]</scope>
    <source>
        <strain evidence="3 4">DSM 23421</strain>
    </source>
</reference>
<dbReference type="Pfam" id="PF11827">
    <property type="entry name" value="DUF3347"/>
    <property type="match status" value="1"/>
</dbReference>
<dbReference type="EMBL" id="FNAO01000002">
    <property type="protein sequence ID" value="SDD90002.1"/>
    <property type="molecule type" value="Genomic_DNA"/>
</dbReference>
<feature type="domain" description="DUF3347" evidence="2">
    <location>
        <begin position="71"/>
        <end position="160"/>
    </location>
</feature>
<keyword evidence="4" id="KW-1185">Reference proteome</keyword>
<evidence type="ECO:0000313" key="4">
    <source>
        <dbReference type="Proteomes" id="UP000199109"/>
    </source>
</evidence>
<evidence type="ECO:0000256" key="1">
    <source>
        <dbReference type="SAM" id="MobiDB-lite"/>
    </source>
</evidence>
<gene>
    <name evidence="3" type="ORF">SAMN05421636_102266</name>
</gene>
<dbReference type="AlphaFoldDB" id="A0A1G6YI62"/>
<sequence length="206" mass="22762">MKKTKITIGILTIAFMTLSATSCKDVKKQINDTESHHTGQMEKDGQMDAQSGMDDDTTMQNGQEMAKTAPIIDNYLGLKEALVADNQSKAASYGGDLATVLEQFETGNFDDGQQKELKEIIEVAKEHGEHISESDIGHQREHFEAMGKDMVDLIAIAGTPKTLYQQYCPMYNKNKGGMWLSDSKEIKNPLFGGKMMTCGSVQKEIN</sequence>
<dbReference type="OrthoDB" id="5513217at2"/>
<feature type="compositionally biased region" description="Basic and acidic residues" evidence="1">
    <location>
        <begin position="33"/>
        <end position="46"/>
    </location>
</feature>
<proteinExistence type="predicted"/>
<dbReference type="Proteomes" id="UP000199109">
    <property type="component" value="Unassembled WGS sequence"/>
</dbReference>
<dbReference type="PROSITE" id="PS51257">
    <property type="entry name" value="PROKAR_LIPOPROTEIN"/>
    <property type="match status" value="1"/>
</dbReference>
<accession>A0A1G6YI62</accession>
<feature type="region of interest" description="Disordered" evidence="1">
    <location>
        <begin position="33"/>
        <end position="55"/>
    </location>
</feature>
<organism evidence="3 4">
    <name type="scientific">Pricia antarctica</name>
    <dbReference type="NCBI Taxonomy" id="641691"/>
    <lineage>
        <taxon>Bacteria</taxon>
        <taxon>Pseudomonadati</taxon>
        <taxon>Bacteroidota</taxon>
        <taxon>Flavobacteriia</taxon>
        <taxon>Flavobacteriales</taxon>
        <taxon>Flavobacteriaceae</taxon>
        <taxon>Pricia</taxon>
    </lineage>
</organism>
<dbReference type="STRING" id="641691.SAMN05421636_102266"/>
<name>A0A1G6YI62_9FLAO</name>
<dbReference type="InterPro" id="IPR021782">
    <property type="entry name" value="DUF3347"/>
</dbReference>
<dbReference type="RefSeq" id="WP_091866093.1">
    <property type="nucleotide sequence ID" value="NZ_FNAO01000002.1"/>
</dbReference>
<evidence type="ECO:0000313" key="3">
    <source>
        <dbReference type="EMBL" id="SDD90002.1"/>
    </source>
</evidence>
<evidence type="ECO:0000259" key="2">
    <source>
        <dbReference type="Pfam" id="PF11827"/>
    </source>
</evidence>
<protein>
    <recommendedName>
        <fullName evidence="2">DUF3347 domain-containing protein</fullName>
    </recommendedName>
</protein>